<feature type="region of interest" description="Disordered" evidence="1">
    <location>
        <begin position="407"/>
        <end position="441"/>
    </location>
</feature>
<proteinExistence type="predicted"/>
<feature type="region of interest" description="Disordered" evidence="1">
    <location>
        <begin position="965"/>
        <end position="994"/>
    </location>
</feature>
<dbReference type="PANTHER" id="PTHR12697:SF20">
    <property type="entry name" value="HEAT REPEAT-CONTAINING PROTEIN 4"/>
    <property type="match status" value="1"/>
</dbReference>
<feature type="compositionally biased region" description="Basic and acidic residues" evidence="1">
    <location>
        <begin position="1239"/>
        <end position="1249"/>
    </location>
</feature>
<dbReference type="AlphaFoldDB" id="A0A7M7NVA3"/>
<protein>
    <recommendedName>
        <fullName evidence="4">HEAT repeat-containing protein 4</fullName>
    </recommendedName>
</protein>
<evidence type="ECO:0000256" key="1">
    <source>
        <dbReference type="SAM" id="MobiDB-lite"/>
    </source>
</evidence>
<dbReference type="OMA" id="GHEENSH"/>
<keyword evidence="3" id="KW-1185">Reference proteome</keyword>
<feature type="region of interest" description="Disordered" evidence="1">
    <location>
        <begin position="1182"/>
        <end position="1249"/>
    </location>
</feature>
<dbReference type="Proteomes" id="UP000007110">
    <property type="component" value="Unassembled WGS sequence"/>
</dbReference>
<organism evidence="2 3">
    <name type="scientific">Strongylocentrotus purpuratus</name>
    <name type="common">Purple sea urchin</name>
    <dbReference type="NCBI Taxonomy" id="7668"/>
    <lineage>
        <taxon>Eukaryota</taxon>
        <taxon>Metazoa</taxon>
        <taxon>Echinodermata</taxon>
        <taxon>Eleutherozoa</taxon>
        <taxon>Echinozoa</taxon>
        <taxon>Echinoidea</taxon>
        <taxon>Euechinoidea</taxon>
        <taxon>Echinacea</taxon>
        <taxon>Camarodonta</taxon>
        <taxon>Echinidea</taxon>
        <taxon>Strongylocentrotidae</taxon>
        <taxon>Strongylocentrotus</taxon>
    </lineage>
</organism>
<dbReference type="RefSeq" id="XP_030842194.1">
    <property type="nucleotide sequence ID" value="XM_030986334.1"/>
</dbReference>
<accession>A0A7M7NVA3</accession>
<dbReference type="KEGG" id="spu:589567"/>
<dbReference type="InParanoid" id="A0A7M7NVA3"/>
<dbReference type="InterPro" id="IPR016024">
    <property type="entry name" value="ARM-type_fold"/>
</dbReference>
<dbReference type="GO" id="GO:0016491">
    <property type="term" value="F:oxidoreductase activity"/>
    <property type="evidence" value="ECO:0000318"/>
    <property type="project" value="GO_Central"/>
</dbReference>
<feature type="compositionally biased region" description="Acidic residues" evidence="1">
    <location>
        <begin position="171"/>
        <end position="181"/>
    </location>
</feature>
<dbReference type="CTD" id="399671"/>
<dbReference type="SUPFAM" id="SSF48371">
    <property type="entry name" value="ARM repeat"/>
    <property type="match status" value="1"/>
</dbReference>
<feature type="compositionally biased region" description="Acidic residues" evidence="1">
    <location>
        <begin position="1190"/>
        <end position="1216"/>
    </location>
</feature>
<evidence type="ECO:0000313" key="2">
    <source>
        <dbReference type="EnsemblMetazoa" id="XP_030842193"/>
    </source>
</evidence>
<feature type="compositionally biased region" description="Basic and acidic residues" evidence="1">
    <location>
        <begin position="280"/>
        <end position="294"/>
    </location>
</feature>
<feature type="region of interest" description="Disordered" evidence="1">
    <location>
        <begin position="245"/>
        <end position="318"/>
    </location>
</feature>
<dbReference type="EnsemblMetazoa" id="XM_030986333">
    <property type="protein sequence ID" value="XP_030842193"/>
    <property type="gene ID" value="LOC589567"/>
</dbReference>
<dbReference type="OrthoDB" id="5980716at2759"/>
<feature type="compositionally biased region" description="Basic and acidic residues" evidence="1">
    <location>
        <begin position="430"/>
        <end position="441"/>
    </location>
</feature>
<feature type="compositionally biased region" description="Acidic residues" evidence="1">
    <location>
        <begin position="295"/>
        <end position="306"/>
    </location>
</feature>
<evidence type="ECO:0008006" key="4">
    <source>
        <dbReference type="Google" id="ProtNLM"/>
    </source>
</evidence>
<name>A0A7M7NVA3_STRPU</name>
<feature type="region of interest" description="Disordered" evidence="1">
    <location>
        <begin position="1037"/>
        <end position="1058"/>
    </location>
</feature>
<feature type="region of interest" description="Disordered" evidence="1">
    <location>
        <begin position="171"/>
        <end position="201"/>
    </location>
</feature>
<reference evidence="3" key="1">
    <citation type="submission" date="2015-02" db="EMBL/GenBank/DDBJ databases">
        <title>Genome sequencing for Strongylocentrotus purpuratus.</title>
        <authorList>
            <person name="Murali S."/>
            <person name="Liu Y."/>
            <person name="Vee V."/>
            <person name="English A."/>
            <person name="Wang M."/>
            <person name="Skinner E."/>
            <person name="Han Y."/>
            <person name="Muzny D.M."/>
            <person name="Worley K.C."/>
            <person name="Gibbs R.A."/>
        </authorList>
    </citation>
    <scope>NUCLEOTIDE SEQUENCE</scope>
</reference>
<sequence length="1249" mass="140680">MEIDSLSRPLLFPCADRVKVPQVGSDESKLKSHFSFLSQSLPPTRTQDAQGKIHQDYVKKISTDLLFSEAVIRKHAAHTLPYNKVDLNGTFDSKGIVKKKPLKKIGSVGRHTQHGYEKKHTPCHITTVSEHKLKPLQPKKKKIIPDRDDEIVSEAGTVLKGKNAFLTETEQENELEEDAEINSDSQQNTKTRPKESENWDSHVLMNLSKATARWIVNERTPQGPQKDRLTKLLVEKFGEASQLDTLIRDDTSVSETGVAEQPEQRAESRSSKKQKSAVSEARKNSSEKEKKEGEEGGEDENDEEDVNTQPLASFYRLPGGVRRKHRQLAIDSLGAINTTAQDIQVFRRKPKPPPTLKDVMNPAIGDKMLDTHNQFEQEWLLGAQVIHQPSDSKLHLDSGNVYQVSTRKSFPQDPVSWHTESKKKTKDRKSKKDREKKKIDMPQHGYKKWNKLPEPMQEELMDIHEAGYDAEAHREPDPTTFKRHKENPSLVQLVDEWRNKWHLGSKWYDSSINDLERDMNDINEHVRLQAIATIAKAATFRPPDEPGSVSISKPSNLKSRLTGIFTKVAKDATSHGVLPAKLLTCVEKSLFDPSPRVCVTAAIALYTLNRPNEEPPYEQARKILKDVIKGGSGPERWAAAQCLAHAGVCDSFVVGELVKQLFDSENMVKHEQCIRLLTNLSRGSSIVHSMVAEQLNSTSWRHRIVACRTFPRLYGTINKDITHKLSNLMWNDWHREVRTTAAQTLGRTGHGKDVHDDLRDRLLNGSERDRIDALQKIGHLGIMTARLLPSYLKCFDDPYIAVRIATTETASKLELKDHDVLMKLLFLTEFDSNWKVKAHALKALGNIGESNKHIESAVLWALRFESQAGVRAEACQTMIKLSMKDPEIPALLQEKLLVEPDQVVREQLVIALESFGVSATGDMEMVQQIKDEVRRLCTRYNIAAKITLNEEREDLAHQHKRFFDSSPAPSELVKSDVYVPSPSTTRPSTKHSTRTITPSIYISIDDDYRPGAETPEVDLPKTPGSTFATDLMGNRLSPAQQGSRPNTGNTLSRTTPAVTPTGVVRTTSAGRRTPEERLNKLIEVYEGSASLAQYQEFKQGDLGVMDDGNVRKLSQIPEAPTEEVSGDITGQSKVLEEDEGSNDVFHSDVVESRLDQTVMDNVDVPLMGGEVMIPYPRKNRWKNSAKEKQENDDDDDEEEDSEEYEMDDDLEDDEEEELKKSILRPTPEPGSVSRMTSGTRKDDSRPPSN</sequence>
<dbReference type="EnsemblMetazoa" id="XM_030986334">
    <property type="protein sequence ID" value="XP_030842194"/>
    <property type="gene ID" value="LOC589567"/>
</dbReference>
<evidence type="ECO:0000313" key="3">
    <source>
        <dbReference type="Proteomes" id="UP000007110"/>
    </source>
</evidence>
<reference evidence="2" key="2">
    <citation type="submission" date="2021-01" db="UniProtKB">
        <authorList>
            <consortium name="EnsemblMetazoa"/>
        </authorList>
    </citation>
    <scope>IDENTIFICATION</scope>
</reference>
<dbReference type="PANTHER" id="PTHR12697">
    <property type="entry name" value="PBS LYASE HEAT-LIKE PROTEIN"/>
    <property type="match status" value="1"/>
</dbReference>
<dbReference type="Pfam" id="PF13646">
    <property type="entry name" value="HEAT_2"/>
    <property type="match status" value="1"/>
</dbReference>
<dbReference type="InterPro" id="IPR011989">
    <property type="entry name" value="ARM-like"/>
</dbReference>
<dbReference type="GeneID" id="589567"/>
<dbReference type="RefSeq" id="XP_030842193.1">
    <property type="nucleotide sequence ID" value="XM_030986333.1"/>
</dbReference>
<dbReference type="Gene3D" id="1.25.10.10">
    <property type="entry name" value="Leucine-rich Repeat Variant"/>
    <property type="match status" value="2"/>
</dbReference>